<evidence type="ECO:0000313" key="5">
    <source>
        <dbReference type="Proteomes" id="UP000319824"/>
    </source>
</evidence>
<dbReference type="InterPro" id="IPR006311">
    <property type="entry name" value="TAT_signal"/>
</dbReference>
<dbReference type="NCBIfam" id="TIGR01409">
    <property type="entry name" value="TAT_signal_seq"/>
    <property type="match status" value="1"/>
</dbReference>
<dbReference type="InterPro" id="IPR029052">
    <property type="entry name" value="Metallo-depent_PP-like"/>
</dbReference>
<dbReference type="PANTHER" id="PTHR31302">
    <property type="entry name" value="TRANSMEMBRANE PROTEIN WITH METALLOPHOSPHOESTERASE DOMAIN-RELATED"/>
    <property type="match status" value="1"/>
</dbReference>
<dbReference type="InterPro" id="IPR051158">
    <property type="entry name" value="Metallophosphoesterase_sf"/>
</dbReference>
<feature type="domain" description="Calcineurin-like phosphoesterase" evidence="3">
    <location>
        <begin position="52"/>
        <end position="230"/>
    </location>
</feature>
<dbReference type="AlphaFoldDB" id="A0A559SPJ8"/>
<dbReference type="PANTHER" id="PTHR31302:SF31">
    <property type="entry name" value="PHOSPHODIESTERASE YAEI"/>
    <property type="match status" value="1"/>
</dbReference>
<organism evidence="4 5">
    <name type="scientific">Rhizobium mongolense USDA 1844</name>
    <dbReference type="NCBI Taxonomy" id="1079460"/>
    <lineage>
        <taxon>Bacteria</taxon>
        <taxon>Pseudomonadati</taxon>
        <taxon>Pseudomonadota</taxon>
        <taxon>Alphaproteobacteria</taxon>
        <taxon>Hyphomicrobiales</taxon>
        <taxon>Rhizobiaceae</taxon>
        <taxon>Rhizobium/Agrobacterium group</taxon>
        <taxon>Rhizobium</taxon>
    </lineage>
</organism>
<dbReference type="GO" id="GO:0016020">
    <property type="term" value="C:membrane"/>
    <property type="evidence" value="ECO:0007669"/>
    <property type="project" value="GOC"/>
</dbReference>
<dbReference type="Pfam" id="PF00149">
    <property type="entry name" value="Metallophos"/>
    <property type="match status" value="1"/>
</dbReference>
<proteinExistence type="predicted"/>
<dbReference type="GO" id="GO:0046872">
    <property type="term" value="F:metal ion binding"/>
    <property type="evidence" value="ECO:0007669"/>
    <property type="project" value="UniProtKB-KW"/>
</dbReference>
<gene>
    <name evidence="4" type="ORF">BCL32_4519</name>
</gene>
<evidence type="ECO:0000256" key="2">
    <source>
        <dbReference type="ARBA" id="ARBA00022801"/>
    </source>
</evidence>
<dbReference type="SUPFAM" id="SSF56300">
    <property type="entry name" value="Metallo-dependent phosphatases"/>
    <property type="match status" value="1"/>
</dbReference>
<evidence type="ECO:0000259" key="3">
    <source>
        <dbReference type="Pfam" id="PF00149"/>
    </source>
</evidence>
<dbReference type="EMBL" id="VISO01000003">
    <property type="protein sequence ID" value="TVZ64284.1"/>
    <property type="molecule type" value="Genomic_DNA"/>
</dbReference>
<accession>A0A559SPJ8</accession>
<name>A0A559SPJ8_9HYPH</name>
<dbReference type="Gene3D" id="3.60.21.10">
    <property type="match status" value="1"/>
</dbReference>
<reference evidence="4 5" key="1">
    <citation type="submission" date="2019-06" db="EMBL/GenBank/DDBJ databases">
        <title>Pac Bio to generate improved reference genome sequences for organisms with transposon mutant libraries (support for FEBA project).</title>
        <authorList>
            <person name="Blow M."/>
        </authorList>
    </citation>
    <scope>NUCLEOTIDE SEQUENCE [LARGE SCALE GENOMIC DNA]</scope>
    <source>
        <strain evidence="4 5">USDA 1844</strain>
    </source>
</reference>
<evidence type="ECO:0000313" key="4">
    <source>
        <dbReference type="EMBL" id="TVZ64284.1"/>
    </source>
</evidence>
<dbReference type="Proteomes" id="UP000319824">
    <property type="component" value="Unassembled WGS sequence"/>
</dbReference>
<evidence type="ECO:0000256" key="1">
    <source>
        <dbReference type="ARBA" id="ARBA00022723"/>
    </source>
</evidence>
<dbReference type="PROSITE" id="PS51318">
    <property type="entry name" value="TAT"/>
    <property type="match status" value="1"/>
</dbReference>
<keyword evidence="2" id="KW-0378">Hydrolase</keyword>
<protein>
    <recommendedName>
        <fullName evidence="3">Calcineurin-like phosphoesterase domain-containing protein</fullName>
    </recommendedName>
</protein>
<dbReference type="GO" id="GO:0008758">
    <property type="term" value="F:UDP-2,3-diacylglucosamine hydrolase activity"/>
    <property type="evidence" value="ECO:0007669"/>
    <property type="project" value="TreeGrafter"/>
</dbReference>
<dbReference type="InterPro" id="IPR019546">
    <property type="entry name" value="TAT_signal_bac_arc"/>
</dbReference>
<dbReference type="RefSeq" id="WP_022718349.1">
    <property type="nucleotide sequence ID" value="NZ_ATTQ01000023.1"/>
</dbReference>
<comment type="caution">
    <text evidence="4">The sequence shown here is derived from an EMBL/GenBank/DDBJ whole genome shotgun (WGS) entry which is preliminary data.</text>
</comment>
<sequence>MLSRREFLKFALGGATAAAAFLSYPVGEAMARPIVASYRLKPPGWTPGLSLRAALLADLHAASPWMTVDRIREICEQTNALNPDIILLLGDFSTAMRMLTNTIAPDDWAPALSGLRAPLGVHAILGNHDYWHDAAFQRDTSVEPLAQTALTKVGIPVYVNKSIRLEKNGNPFWLAGLGDLLAVKLGIDDLPGTLSQITDAAPIILLAHEPDIFPLVTDRVSITLCGHTHGGQVNIFGWRPIVPSNFGSRYVGGHVVENGRHMIISRGLGCTGLPLRLMAPPEIVLLELN</sequence>
<dbReference type="GO" id="GO:0009245">
    <property type="term" value="P:lipid A biosynthetic process"/>
    <property type="evidence" value="ECO:0007669"/>
    <property type="project" value="TreeGrafter"/>
</dbReference>
<dbReference type="InterPro" id="IPR004843">
    <property type="entry name" value="Calcineurin-like_PHP"/>
</dbReference>
<keyword evidence="1" id="KW-0479">Metal-binding</keyword>